<name>A0A1L3ZB86_RHILE</name>
<sequence length="72" mass="8096">MASRCRDEIKDLRSLIGRLSPKAEAYDAISTVLGLLPQRSQGMSEDLVWRLDKRIAELMAPVEPETQENEAP</sequence>
<organism evidence="1 2">
    <name type="scientific">Rhizobium leguminosarum</name>
    <dbReference type="NCBI Taxonomy" id="384"/>
    <lineage>
        <taxon>Bacteria</taxon>
        <taxon>Pseudomonadati</taxon>
        <taxon>Pseudomonadota</taxon>
        <taxon>Alphaproteobacteria</taxon>
        <taxon>Hyphomicrobiales</taxon>
        <taxon>Rhizobiaceae</taxon>
        <taxon>Rhizobium/Agrobacterium group</taxon>
        <taxon>Rhizobium</taxon>
    </lineage>
</organism>
<dbReference type="RefSeq" id="WP_072639322.1">
    <property type="nucleotide sequence ID" value="NZ_CP018228.1"/>
</dbReference>
<proteinExistence type="predicted"/>
<dbReference type="AlphaFoldDB" id="A0A1L3ZB86"/>
<evidence type="ECO:0000313" key="1">
    <source>
        <dbReference type="EMBL" id="API52877.1"/>
    </source>
</evidence>
<gene>
    <name evidence="1" type="ORF">BMW22_15740</name>
</gene>
<dbReference type="Proteomes" id="UP000183050">
    <property type="component" value="Chromosome"/>
</dbReference>
<protein>
    <submittedName>
        <fullName evidence="1">Uncharacterized protein</fullName>
    </submittedName>
</protein>
<reference evidence="1 2" key="1">
    <citation type="submission" date="2016-11" db="EMBL/GenBank/DDBJ databases">
        <title>Rhizobium leguminosarum bv. viciae strain Vaf12 isolated from Vavilovia formosa root nodules from Russia, Dagestan.</title>
        <authorList>
            <person name="Kimeklis A."/>
        </authorList>
    </citation>
    <scope>NUCLEOTIDE SEQUENCE [LARGE SCALE GENOMIC DNA]</scope>
    <source>
        <strain evidence="1 2">Vaf-108</strain>
    </source>
</reference>
<evidence type="ECO:0000313" key="2">
    <source>
        <dbReference type="Proteomes" id="UP000183050"/>
    </source>
</evidence>
<dbReference type="EMBL" id="CP018228">
    <property type="protein sequence ID" value="API52877.1"/>
    <property type="molecule type" value="Genomic_DNA"/>
</dbReference>
<accession>A0A1L3ZB86</accession>